<dbReference type="Proteomes" id="UP000504724">
    <property type="component" value="Chromosome"/>
</dbReference>
<dbReference type="PANTHER" id="PTHR43755">
    <property type="match status" value="1"/>
</dbReference>
<protein>
    <submittedName>
        <fullName evidence="7">NAD(P)/FAD-dependent oxidoreductase</fullName>
    </submittedName>
</protein>
<evidence type="ECO:0000256" key="2">
    <source>
        <dbReference type="ARBA" id="ARBA00022827"/>
    </source>
</evidence>
<dbReference type="SUPFAM" id="SSF51905">
    <property type="entry name" value="FAD/NAD(P)-binding domain"/>
    <property type="match status" value="2"/>
</dbReference>
<reference evidence="7 8" key="1">
    <citation type="submission" date="2020-05" db="EMBL/GenBank/DDBJ databases">
        <title>Thiomicrorhabdus sediminis sp.nov. and Thiomicrorhabdus xiamenensis sp.nov., novel sulfur-oxidizing bacteria isolated from coastal sediment.</title>
        <authorList>
            <person name="Liu X."/>
        </authorList>
    </citation>
    <scope>NUCLEOTIDE SEQUENCE [LARGE SCALE GENOMIC DNA]</scope>
    <source>
        <strain evidence="7 8">G2</strain>
    </source>
</reference>
<dbReference type="InterPro" id="IPR049386">
    <property type="entry name" value="FCSD_central"/>
</dbReference>
<accession>A0A7D4P352</accession>
<dbReference type="InterPro" id="IPR015323">
    <property type="entry name" value="FlavoCytC_S_DH_flav-bd"/>
</dbReference>
<dbReference type="InterPro" id="IPR016156">
    <property type="entry name" value="FAD/NAD-linked_Rdtase_dimer_sf"/>
</dbReference>
<keyword evidence="3" id="KW-0472">Membrane</keyword>
<feature type="domain" description="Flavocytochrome c sulphide dehydrogenase flavin-binding" evidence="5">
    <location>
        <begin position="364"/>
        <end position="431"/>
    </location>
</feature>
<evidence type="ECO:0000259" key="5">
    <source>
        <dbReference type="Pfam" id="PF09242"/>
    </source>
</evidence>
<dbReference type="Gene3D" id="3.50.50.60">
    <property type="entry name" value="FAD/NAD(P)-binding domain"/>
    <property type="match status" value="2"/>
</dbReference>
<feature type="domain" description="Sulfide dehydrogenase [flavocytochrome c] flavoprotein chain central" evidence="6">
    <location>
        <begin position="173"/>
        <end position="290"/>
    </location>
</feature>
<evidence type="ECO:0000313" key="8">
    <source>
        <dbReference type="Proteomes" id="UP000504724"/>
    </source>
</evidence>
<evidence type="ECO:0000259" key="4">
    <source>
        <dbReference type="Pfam" id="PF07992"/>
    </source>
</evidence>
<dbReference type="PROSITE" id="PS51318">
    <property type="entry name" value="TAT"/>
    <property type="match status" value="1"/>
</dbReference>
<sequence>MSQQNKQNIQGKTLSRRQLFKYLGIGVTAAVAPSLAMQTRAAALPHVIVVGGGFAGATAAKYLKMWGGLGVEVTLIEPNSGYVSPILSNLVLNGQKNIANLTFGYQNHQQTYGVNMMHAMVESIDKAAQSVTLSSGQTLNYDRLVLAPGIEFIAATGHDFDKVPHAWKAGVQTELLKSQLDAMGDGEHFVMTIPKAPYRCPPGPYERACVVADFLKNAKGFGSTQITVLDENADITVEAATFHAKFDEYGVRYIANAAVTAVDSDNRIVSYQVSGGATQTIAADVLNVIPNQKAGQIIFDAGLNSGNWAPVNPLTYESTLQEGIHVIGDSQGTGQPKAGHIGNSEAKVCADAVLRSLKGLAPDPAPKTNSACYSPVSRTEATWLTAVYEYNSGTGQMQPVSSASYPYASGPSSSNYSAMFSWAGNLFSDTFA</sequence>
<dbReference type="InterPro" id="IPR052541">
    <property type="entry name" value="SQRD"/>
</dbReference>
<dbReference type="RefSeq" id="WP_173283976.1">
    <property type="nucleotide sequence ID" value="NZ_CP054020.1"/>
</dbReference>
<dbReference type="PANTHER" id="PTHR43755:SF1">
    <property type="entry name" value="FAD-DEPENDENT PYRIDINE NUCLEOTIDE-DISULPHIDE OXIDOREDUCTASE"/>
    <property type="match status" value="1"/>
</dbReference>
<dbReference type="InterPro" id="IPR006311">
    <property type="entry name" value="TAT_signal"/>
</dbReference>
<dbReference type="AlphaFoldDB" id="A0A7D4P352"/>
<keyword evidence="8" id="KW-1185">Reference proteome</keyword>
<keyword evidence="3" id="KW-0812">Transmembrane</keyword>
<proteinExistence type="predicted"/>
<evidence type="ECO:0000256" key="1">
    <source>
        <dbReference type="ARBA" id="ARBA00022630"/>
    </source>
</evidence>
<evidence type="ECO:0000313" key="7">
    <source>
        <dbReference type="EMBL" id="QKI88376.1"/>
    </source>
</evidence>
<dbReference type="InterPro" id="IPR036188">
    <property type="entry name" value="FAD/NAD-bd_sf"/>
</dbReference>
<name>A0A7D4P352_9GAMM</name>
<keyword evidence="2" id="KW-0274">FAD</keyword>
<dbReference type="EMBL" id="CP054020">
    <property type="protein sequence ID" value="QKI88376.1"/>
    <property type="molecule type" value="Genomic_DNA"/>
</dbReference>
<evidence type="ECO:0000259" key="6">
    <source>
        <dbReference type="Pfam" id="PF21706"/>
    </source>
</evidence>
<organism evidence="7 8">
    <name type="scientific">Thiomicrorhabdus xiamenensis</name>
    <dbReference type="NCBI Taxonomy" id="2739063"/>
    <lineage>
        <taxon>Bacteria</taxon>
        <taxon>Pseudomonadati</taxon>
        <taxon>Pseudomonadota</taxon>
        <taxon>Gammaproteobacteria</taxon>
        <taxon>Thiotrichales</taxon>
        <taxon>Piscirickettsiaceae</taxon>
        <taxon>Thiomicrorhabdus</taxon>
    </lineage>
</organism>
<dbReference type="Pfam" id="PF07992">
    <property type="entry name" value="Pyr_redox_2"/>
    <property type="match status" value="1"/>
</dbReference>
<dbReference type="KEGG" id="txa:HQN79_01690"/>
<feature type="transmembrane region" description="Helical" evidence="3">
    <location>
        <begin position="20"/>
        <end position="37"/>
    </location>
</feature>
<gene>
    <name evidence="7" type="ORF">HQN79_01690</name>
</gene>
<dbReference type="InterPro" id="IPR023753">
    <property type="entry name" value="FAD/NAD-binding_dom"/>
</dbReference>
<dbReference type="SUPFAM" id="SSF55424">
    <property type="entry name" value="FAD/NAD-linked reductases, dimerisation (C-terminal) domain"/>
    <property type="match status" value="1"/>
</dbReference>
<feature type="domain" description="FAD/NAD(P)-binding" evidence="4">
    <location>
        <begin position="46"/>
        <end position="150"/>
    </location>
</feature>
<evidence type="ECO:0000256" key="3">
    <source>
        <dbReference type="SAM" id="Phobius"/>
    </source>
</evidence>
<dbReference type="Pfam" id="PF21706">
    <property type="entry name" value="FCSD_central"/>
    <property type="match status" value="1"/>
</dbReference>
<keyword evidence="3" id="KW-1133">Transmembrane helix</keyword>
<keyword evidence="1" id="KW-0285">Flavoprotein</keyword>
<dbReference type="GO" id="GO:0050660">
    <property type="term" value="F:flavin adenine dinucleotide binding"/>
    <property type="evidence" value="ECO:0007669"/>
    <property type="project" value="InterPro"/>
</dbReference>
<dbReference type="GO" id="GO:0016491">
    <property type="term" value="F:oxidoreductase activity"/>
    <property type="evidence" value="ECO:0007669"/>
    <property type="project" value="InterPro"/>
</dbReference>
<dbReference type="Pfam" id="PF09242">
    <property type="entry name" value="FCSD-flav_bind"/>
    <property type="match status" value="1"/>
</dbReference>